<organism evidence="4 5">
    <name type="scientific">Candidatus Shapirobacteria bacterium CG_4_9_14_0_2_um_filter_39_11</name>
    <dbReference type="NCBI Taxonomy" id="1974478"/>
    <lineage>
        <taxon>Bacteria</taxon>
        <taxon>Candidatus Shapironibacteriota</taxon>
    </lineage>
</organism>
<feature type="non-terminal residue" evidence="4">
    <location>
        <position position="1"/>
    </location>
</feature>
<comment type="caution">
    <text evidence="4">The sequence shown here is derived from an EMBL/GenBank/DDBJ whole genome shotgun (WGS) entry which is preliminary data.</text>
</comment>
<dbReference type="Pfam" id="PF13439">
    <property type="entry name" value="Glyco_transf_4"/>
    <property type="match status" value="1"/>
</dbReference>
<dbReference type="Proteomes" id="UP000229816">
    <property type="component" value="Unassembled WGS sequence"/>
</dbReference>
<dbReference type="AlphaFoldDB" id="A0A2M8ESH4"/>
<feature type="domain" description="Glycosyl transferase family 1" evidence="2">
    <location>
        <begin position="131"/>
        <end position="280"/>
    </location>
</feature>
<accession>A0A2M8ESH4</accession>
<evidence type="ECO:0000313" key="5">
    <source>
        <dbReference type="Proteomes" id="UP000229816"/>
    </source>
</evidence>
<name>A0A2M8ESH4_9BACT</name>
<evidence type="ECO:0000259" key="3">
    <source>
        <dbReference type="Pfam" id="PF13439"/>
    </source>
</evidence>
<dbReference type="PANTHER" id="PTHR46401:SF2">
    <property type="entry name" value="GLYCOSYLTRANSFERASE WBBK-RELATED"/>
    <property type="match status" value="1"/>
</dbReference>
<dbReference type="GO" id="GO:0009103">
    <property type="term" value="P:lipopolysaccharide biosynthetic process"/>
    <property type="evidence" value="ECO:0007669"/>
    <property type="project" value="TreeGrafter"/>
</dbReference>
<evidence type="ECO:0000313" key="4">
    <source>
        <dbReference type="EMBL" id="PJC28075.1"/>
    </source>
</evidence>
<dbReference type="FunFam" id="3.40.50.2000:FF:000119">
    <property type="entry name" value="Glycosyl transferase group 1"/>
    <property type="match status" value="1"/>
</dbReference>
<gene>
    <name evidence="4" type="ORF">CO054_02105</name>
</gene>
<dbReference type="CDD" id="cd03809">
    <property type="entry name" value="GT4_MtfB-like"/>
    <property type="match status" value="1"/>
</dbReference>
<dbReference type="PANTHER" id="PTHR46401">
    <property type="entry name" value="GLYCOSYLTRANSFERASE WBBK-RELATED"/>
    <property type="match status" value="1"/>
</dbReference>
<protein>
    <submittedName>
        <fullName evidence="4">Glycosyltransferase family 1 protein</fullName>
    </submittedName>
</protein>
<dbReference type="InterPro" id="IPR028098">
    <property type="entry name" value="Glyco_trans_4-like_N"/>
</dbReference>
<dbReference type="Pfam" id="PF00534">
    <property type="entry name" value="Glycos_transf_1"/>
    <property type="match status" value="1"/>
</dbReference>
<proteinExistence type="predicted"/>
<keyword evidence="1 4" id="KW-0808">Transferase</keyword>
<dbReference type="InterPro" id="IPR001296">
    <property type="entry name" value="Glyco_trans_1"/>
</dbReference>
<dbReference type="EMBL" id="PFSF01000044">
    <property type="protein sequence ID" value="PJC28075.1"/>
    <property type="molecule type" value="Genomic_DNA"/>
</dbReference>
<sequence length="314" mass="36056">WWQYKVVGPKKFWTQIGLPVALIKERLLGKSPDVFFTPSHYAPRFSPCPRVISIMDLSYLHFPGMFRKQDLYQLKNWTAYSVKKAKKILTISKASRDDIIKYYQVPEEKVVVTYPGYEMKLKTKNLKLKTIKEKYGIEGDYILSVGTLQPRKNYIRLIEAFSTLTPNPYTLVIVGKPGWLFEEIYQAPKKFGVEKKVKFLNYVPDEDLPGLYKGAICFVLVSLYEGFGIPVLEAMANSCPVVASNVSSLPEVVGKAGILVDPHNIEDIARGIKEALTRRNELVKKGLHQYRQFSWEKCAKETLEVLKNVVFRKH</sequence>
<dbReference type="Gene3D" id="3.40.50.2000">
    <property type="entry name" value="Glycogen Phosphorylase B"/>
    <property type="match status" value="2"/>
</dbReference>
<evidence type="ECO:0000256" key="1">
    <source>
        <dbReference type="ARBA" id="ARBA00022679"/>
    </source>
</evidence>
<feature type="domain" description="Glycosyltransferase subfamily 4-like N-terminal" evidence="3">
    <location>
        <begin position="21"/>
        <end position="118"/>
    </location>
</feature>
<reference evidence="5" key="1">
    <citation type="submission" date="2017-09" db="EMBL/GenBank/DDBJ databases">
        <title>Depth-based differentiation of microbial function through sediment-hosted aquifers and enrichment of novel symbionts in the deep terrestrial subsurface.</title>
        <authorList>
            <person name="Probst A.J."/>
            <person name="Ladd B."/>
            <person name="Jarett J.K."/>
            <person name="Geller-Mcgrath D.E."/>
            <person name="Sieber C.M.K."/>
            <person name="Emerson J.B."/>
            <person name="Anantharaman K."/>
            <person name="Thomas B.C."/>
            <person name="Malmstrom R."/>
            <person name="Stieglmeier M."/>
            <person name="Klingl A."/>
            <person name="Woyke T."/>
            <person name="Ryan C.M."/>
            <person name="Banfield J.F."/>
        </authorList>
    </citation>
    <scope>NUCLEOTIDE SEQUENCE [LARGE SCALE GENOMIC DNA]</scope>
</reference>
<dbReference type="GO" id="GO:0016757">
    <property type="term" value="F:glycosyltransferase activity"/>
    <property type="evidence" value="ECO:0007669"/>
    <property type="project" value="InterPro"/>
</dbReference>
<evidence type="ECO:0000259" key="2">
    <source>
        <dbReference type="Pfam" id="PF00534"/>
    </source>
</evidence>
<dbReference type="SUPFAM" id="SSF53756">
    <property type="entry name" value="UDP-Glycosyltransferase/glycogen phosphorylase"/>
    <property type="match status" value="1"/>
</dbReference>